<comment type="caution">
    <text evidence="1">The sequence shown here is derived from an EMBL/GenBank/DDBJ whole genome shotgun (WGS) entry which is preliminary data.</text>
</comment>
<protein>
    <submittedName>
        <fullName evidence="1">Uncharacterized protein</fullName>
    </submittedName>
</protein>
<name>M6D251_9LEPT</name>
<dbReference type="Proteomes" id="UP000011988">
    <property type="component" value="Unassembled WGS sequence"/>
</dbReference>
<evidence type="ECO:0000313" key="2">
    <source>
        <dbReference type="Proteomes" id="UP000011988"/>
    </source>
</evidence>
<proteinExistence type="predicted"/>
<reference evidence="1 2" key="1">
    <citation type="submission" date="2013-01" db="EMBL/GenBank/DDBJ databases">
        <authorList>
            <person name="Harkins D.M."/>
            <person name="Durkin A.S."/>
            <person name="Brinkac L.M."/>
            <person name="Haft D.H."/>
            <person name="Selengut J.D."/>
            <person name="Sanka R."/>
            <person name="DePew J."/>
            <person name="Purushe J."/>
            <person name="Galloway R.L."/>
            <person name="Vinetz J.M."/>
            <person name="Sutton G.G."/>
            <person name="Nierman W.C."/>
            <person name="Fouts D.E."/>
        </authorList>
    </citation>
    <scope>NUCLEOTIDE SEQUENCE [LARGE SCALE GENOMIC DNA]</scope>
    <source>
        <strain evidence="1 2">79601</strain>
    </source>
</reference>
<accession>M6D251</accession>
<dbReference type="AlphaFoldDB" id="M6D251"/>
<gene>
    <name evidence="1" type="ORF">LEP1GSC194_2544</name>
</gene>
<sequence>MHFIYSKSCGYSIRYGRKNFNLFLKDPDKEYKRLEILKNYYI</sequence>
<evidence type="ECO:0000313" key="1">
    <source>
        <dbReference type="EMBL" id="EMJ98004.1"/>
    </source>
</evidence>
<organism evidence="1 2">
    <name type="scientific">Leptospira alstonii serovar Sichuan str. 79601</name>
    <dbReference type="NCBI Taxonomy" id="1218565"/>
    <lineage>
        <taxon>Bacteria</taxon>
        <taxon>Pseudomonadati</taxon>
        <taxon>Spirochaetota</taxon>
        <taxon>Spirochaetia</taxon>
        <taxon>Leptospirales</taxon>
        <taxon>Leptospiraceae</taxon>
        <taxon>Leptospira</taxon>
    </lineage>
</organism>
<dbReference type="EMBL" id="ANIK01000003">
    <property type="protein sequence ID" value="EMJ98004.1"/>
    <property type="molecule type" value="Genomic_DNA"/>
</dbReference>